<proteinExistence type="inferred from homology"/>
<evidence type="ECO:0000256" key="6">
    <source>
        <dbReference type="SAM" id="MobiDB-lite"/>
    </source>
</evidence>
<dbReference type="PANTHER" id="PTHR33048:SF31">
    <property type="entry name" value="INTEGRAL MEMBRANE PROTEIN"/>
    <property type="match status" value="1"/>
</dbReference>
<dbReference type="InterPro" id="IPR052337">
    <property type="entry name" value="SAT4-like"/>
</dbReference>
<organism evidence="9 10">
    <name type="scientific">Dothidotthia symphoricarpi CBS 119687</name>
    <dbReference type="NCBI Taxonomy" id="1392245"/>
    <lineage>
        <taxon>Eukaryota</taxon>
        <taxon>Fungi</taxon>
        <taxon>Dikarya</taxon>
        <taxon>Ascomycota</taxon>
        <taxon>Pezizomycotina</taxon>
        <taxon>Dothideomycetes</taxon>
        <taxon>Pleosporomycetidae</taxon>
        <taxon>Pleosporales</taxon>
        <taxon>Dothidotthiaceae</taxon>
        <taxon>Dothidotthia</taxon>
    </lineage>
</organism>
<keyword evidence="4 7" id="KW-0472">Membrane</keyword>
<sequence length="284" mass="31585">MWCLAAIPIKWAIAFTLLRIANKRKAYQWSIYVMMAAVAIVMASTTMYEFFHCKPIPMNWRTVEGGSCLPQSNITGFSFALSVVSIASDWFCALIPIPLLWNVQLDFRVKLSVLALLGLGVFASSAALIRLTITVNLSSTSDFLYHAMPVAAWAQVELGLGVIVGNLPALRPLLEKLLQIRSTLNSNKRSDKKTSDRYLELGEGLSRRTSSKNGTVASKQGPKTNIYGGDLVDNFGGPRHSRHTRRSLEEMNIDQGLFAHLKLIITNTFIQCKRLRSDQACFDD</sequence>
<dbReference type="Proteomes" id="UP000799771">
    <property type="component" value="Unassembled WGS sequence"/>
</dbReference>
<evidence type="ECO:0000313" key="9">
    <source>
        <dbReference type="EMBL" id="KAF2125297.1"/>
    </source>
</evidence>
<reference evidence="9" key="1">
    <citation type="journal article" date="2020" name="Stud. Mycol.">
        <title>101 Dothideomycetes genomes: a test case for predicting lifestyles and emergence of pathogens.</title>
        <authorList>
            <person name="Haridas S."/>
            <person name="Albert R."/>
            <person name="Binder M."/>
            <person name="Bloem J."/>
            <person name="Labutti K."/>
            <person name="Salamov A."/>
            <person name="Andreopoulos B."/>
            <person name="Baker S."/>
            <person name="Barry K."/>
            <person name="Bills G."/>
            <person name="Bluhm B."/>
            <person name="Cannon C."/>
            <person name="Castanera R."/>
            <person name="Culley D."/>
            <person name="Daum C."/>
            <person name="Ezra D."/>
            <person name="Gonzalez J."/>
            <person name="Henrissat B."/>
            <person name="Kuo A."/>
            <person name="Liang C."/>
            <person name="Lipzen A."/>
            <person name="Lutzoni F."/>
            <person name="Magnuson J."/>
            <person name="Mondo S."/>
            <person name="Nolan M."/>
            <person name="Ohm R."/>
            <person name="Pangilinan J."/>
            <person name="Park H.-J."/>
            <person name="Ramirez L."/>
            <person name="Alfaro M."/>
            <person name="Sun H."/>
            <person name="Tritt A."/>
            <person name="Yoshinaga Y."/>
            <person name="Zwiers L.-H."/>
            <person name="Turgeon B."/>
            <person name="Goodwin S."/>
            <person name="Spatafora J."/>
            <person name="Crous P."/>
            <person name="Grigoriev I."/>
        </authorList>
    </citation>
    <scope>NUCLEOTIDE SEQUENCE</scope>
    <source>
        <strain evidence="9">CBS 119687</strain>
    </source>
</reference>
<feature type="transmembrane region" description="Helical" evidence="7">
    <location>
        <begin position="153"/>
        <end position="174"/>
    </location>
</feature>
<accession>A0A6A6A317</accession>
<keyword evidence="10" id="KW-1185">Reference proteome</keyword>
<name>A0A6A6A317_9PLEO</name>
<dbReference type="RefSeq" id="XP_033519689.1">
    <property type="nucleotide sequence ID" value="XM_033669825.1"/>
</dbReference>
<evidence type="ECO:0000256" key="3">
    <source>
        <dbReference type="ARBA" id="ARBA00022989"/>
    </source>
</evidence>
<feature type="transmembrane region" description="Helical" evidence="7">
    <location>
        <begin position="29"/>
        <end position="51"/>
    </location>
</feature>
<gene>
    <name evidence="9" type="ORF">P153DRAFT_378779</name>
</gene>
<feature type="region of interest" description="Disordered" evidence="6">
    <location>
        <begin position="207"/>
        <end position="243"/>
    </location>
</feature>
<feature type="transmembrane region" description="Helical" evidence="7">
    <location>
        <begin position="113"/>
        <end position="133"/>
    </location>
</feature>
<keyword evidence="2 7" id="KW-0812">Transmembrane</keyword>
<keyword evidence="3 7" id="KW-1133">Transmembrane helix</keyword>
<dbReference type="GeneID" id="54410257"/>
<dbReference type="GO" id="GO:0016020">
    <property type="term" value="C:membrane"/>
    <property type="evidence" value="ECO:0007669"/>
    <property type="project" value="UniProtKB-SubCell"/>
</dbReference>
<evidence type="ECO:0000256" key="7">
    <source>
        <dbReference type="SAM" id="Phobius"/>
    </source>
</evidence>
<feature type="transmembrane region" description="Helical" evidence="7">
    <location>
        <begin position="79"/>
        <end position="101"/>
    </location>
</feature>
<dbReference type="EMBL" id="ML977516">
    <property type="protein sequence ID" value="KAF2125297.1"/>
    <property type="molecule type" value="Genomic_DNA"/>
</dbReference>
<dbReference type="OrthoDB" id="3897607at2759"/>
<evidence type="ECO:0000313" key="10">
    <source>
        <dbReference type="Proteomes" id="UP000799771"/>
    </source>
</evidence>
<feature type="compositionally biased region" description="Polar residues" evidence="6">
    <location>
        <begin position="207"/>
        <end position="223"/>
    </location>
</feature>
<evidence type="ECO:0000256" key="1">
    <source>
        <dbReference type="ARBA" id="ARBA00004141"/>
    </source>
</evidence>
<comment type="similarity">
    <text evidence="5">Belongs to the SAT4 family.</text>
</comment>
<evidence type="ECO:0000256" key="4">
    <source>
        <dbReference type="ARBA" id="ARBA00023136"/>
    </source>
</evidence>
<evidence type="ECO:0000259" key="8">
    <source>
        <dbReference type="Pfam" id="PF20684"/>
    </source>
</evidence>
<feature type="domain" description="Rhodopsin" evidence="8">
    <location>
        <begin position="4"/>
        <end position="176"/>
    </location>
</feature>
<dbReference type="AlphaFoldDB" id="A0A6A6A317"/>
<protein>
    <recommendedName>
        <fullName evidence="8">Rhodopsin domain-containing protein</fullName>
    </recommendedName>
</protein>
<dbReference type="InterPro" id="IPR049326">
    <property type="entry name" value="Rhodopsin_dom_fungi"/>
</dbReference>
<dbReference type="PANTHER" id="PTHR33048">
    <property type="entry name" value="PTH11-LIKE INTEGRAL MEMBRANE PROTEIN (AFU_ORTHOLOGUE AFUA_5G11245)"/>
    <property type="match status" value="1"/>
</dbReference>
<evidence type="ECO:0000256" key="2">
    <source>
        <dbReference type="ARBA" id="ARBA00022692"/>
    </source>
</evidence>
<comment type="subcellular location">
    <subcellularLocation>
        <location evidence="1">Membrane</location>
        <topology evidence="1">Multi-pass membrane protein</topology>
    </subcellularLocation>
</comment>
<dbReference type="Pfam" id="PF20684">
    <property type="entry name" value="Fung_rhodopsin"/>
    <property type="match status" value="1"/>
</dbReference>
<evidence type="ECO:0000256" key="5">
    <source>
        <dbReference type="ARBA" id="ARBA00038359"/>
    </source>
</evidence>